<feature type="region of interest" description="Disordered" evidence="3">
    <location>
        <begin position="1"/>
        <end position="20"/>
    </location>
</feature>
<dbReference type="InterPro" id="IPR057283">
    <property type="entry name" value="RGF3_WH"/>
</dbReference>
<feature type="domain" description="DH" evidence="5">
    <location>
        <begin position="553"/>
        <end position="756"/>
    </location>
</feature>
<organism evidence="7 8">
    <name type="scientific">Wickerhamomyces mucosus</name>
    <dbReference type="NCBI Taxonomy" id="1378264"/>
    <lineage>
        <taxon>Eukaryota</taxon>
        <taxon>Fungi</taxon>
        <taxon>Dikarya</taxon>
        <taxon>Ascomycota</taxon>
        <taxon>Saccharomycotina</taxon>
        <taxon>Saccharomycetes</taxon>
        <taxon>Phaffomycetales</taxon>
        <taxon>Wickerhamomycetaceae</taxon>
        <taxon>Wickerhamomyces</taxon>
    </lineage>
</organism>
<evidence type="ECO:0000256" key="1">
    <source>
        <dbReference type="ARBA" id="ARBA00022658"/>
    </source>
</evidence>
<dbReference type="SMART" id="SM00233">
    <property type="entry name" value="PH"/>
    <property type="match status" value="1"/>
</dbReference>
<dbReference type="Pfam" id="PF00780">
    <property type="entry name" value="CNH"/>
    <property type="match status" value="1"/>
</dbReference>
<feature type="region of interest" description="Disordered" evidence="3">
    <location>
        <begin position="157"/>
        <end position="283"/>
    </location>
</feature>
<evidence type="ECO:0000259" key="4">
    <source>
        <dbReference type="PROSITE" id="PS50003"/>
    </source>
</evidence>
<evidence type="ECO:0000256" key="2">
    <source>
        <dbReference type="SAM" id="Coils"/>
    </source>
</evidence>
<feature type="coiled-coil region" evidence="2">
    <location>
        <begin position="729"/>
        <end position="756"/>
    </location>
</feature>
<accession>A0A9P8PN84</accession>
<dbReference type="InterPro" id="IPR011993">
    <property type="entry name" value="PH-like_dom_sf"/>
</dbReference>
<dbReference type="PROSITE" id="PS50003">
    <property type="entry name" value="PH_DOMAIN"/>
    <property type="match status" value="1"/>
</dbReference>
<dbReference type="PROSITE" id="PS50219">
    <property type="entry name" value="CNH"/>
    <property type="match status" value="1"/>
</dbReference>
<protein>
    <recommendedName>
        <fullName evidence="9">PH domain-containing protein</fullName>
    </recommendedName>
</protein>
<sequence>MSSSNNPPYPNEDISWDPIDSLEELGKLSQNYLYQSQNSTPNQTPPHETRKLQTGPHNYNSNFNYSQNSTPNFSFNKDAINSPFDQINKSPLSRGPAVPPRPLAYQSASNSNTPIIFKSNSVSKLQGPRQLPTKFSNSSLNTSFYEEFNKSPDKFSFHDSSFRSSPSNYSNTSDFPSPTSARGPVLPSNSTPQHFDPLTYEPNFLDTPSNFNSMPDIPSLTPSSPSIIYNSITPSRKQSPNTQVPRNSPSPTRGALQGPRLMASVSSPSSKISPSTSPKRLNYYDTRNSWKSEYSVNVMDYETPEGEDQYSGHQTQIKEDYKEDHYQDQEIFQDDITNNQFKILEQLKTLDLDTHITSSTQANIEKELPSLPRSIQLPTLPFTSASLSFEQFNQLDGGVQFLSEIFSWSIKLKYEWSDNLLVTKEEYKNSLYRLIHYHQKQIKKYIAEHIIDDILNSFEKQNAIYLDDNNNIHFFDNVRVSGIMPHFSKCYSNFHSPSSPYRCYSSHCPLTIYKPPVPITFKIEPPNVKLTDWTSFWNIKEQDSSEISEMEVKKQSYIFDLIKQQQNIIKLGEIQIKEYGQSFKAAQPQLLPDVSKFYNDAFSSVKPLVDLHRKHLLGPLLDKFNSQGKFISGIGEIFLSWINLATIPYLKYTENLANVRELIRYEKSRNSRFAQWIKEIDQSEPVLESSLDHDRIFFSGFIGHTQLLSLALSSVQKNTRKNDLDFNLLMTVIDEINKLNRKIDETQEVSLQYRNMKLLSSSLYWKSSIQEIDLKLSNSDRKLIKKGVVSRKDKWSSVSTTLILLDNYLLITESLGEQRYKIVETPIPISFLQFELKSNDESLHNHEHPDNDTFPFKIRYGGQNISFTFYTDEVNERDSWFNAFNQGRYEKIKNSSVKEPFKLSVLSDQFSYEEQSNLNFAVISPTLASSLKEYHPENLPVSRPVMVSEILCSISFQFNRQKFHLLGLNYGLFLTEADTSNWRRVLEFPKVTQVEVLNNLIILISDKSLFYFNLVTILLNYYNINYEGKSVGQRLSKNNVITFKTGIHSNVKLLFVLKNDSLSGSRFKVFSPIFDAFGDFQFFQIYKKFSIGYEVYNLSIFNSMFVLHTAKGFEIYSFKLNFEAQSIPKLFYETVSKKPKNELGLIKKRLKNSLSKPLKMSKVPHKPQFYLIYDNAVIVIDTIGQLISDKFILPFKFIAKEISIYKNFLICISSDLIEILDLTYDDIDGFNQTNSVQIINGKNFKLIDELGLTFLMAHPKINGRQLIFRLDYILDK</sequence>
<dbReference type="InterPro" id="IPR035899">
    <property type="entry name" value="DBL_dom_sf"/>
</dbReference>
<feature type="region of interest" description="Disordered" evidence="3">
    <location>
        <begin position="27"/>
        <end position="98"/>
    </location>
</feature>
<evidence type="ECO:0000313" key="8">
    <source>
        <dbReference type="Proteomes" id="UP000769528"/>
    </source>
</evidence>
<dbReference type="PANTHER" id="PTHR46572">
    <property type="entry name" value="RHO1 GDP-GTP EXCHANGE PROTEIN 1-RELATED"/>
    <property type="match status" value="1"/>
</dbReference>
<evidence type="ECO:0000259" key="6">
    <source>
        <dbReference type="PROSITE" id="PS50219"/>
    </source>
</evidence>
<dbReference type="SUPFAM" id="SSF50729">
    <property type="entry name" value="PH domain-like"/>
    <property type="match status" value="1"/>
</dbReference>
<feature type="domain" description="PH" evidence="4">
    <location>
        <begin position="782"/>
        <end position="889"/>
    </location>
</feature>
<dbReference type="Gene3D" id="2.30.29.30">
    <property type="entry name" value="Pleckstrin-homology domain (PH domain)/Phosphotyrosine-binding domain (PTB)"/>
    <property type="match status" value="1"/>
</dbReference>
<dbReference type="PANTHER" id="PTHR46572:SF1">
    <property type="entry name" value="RHO1 GUANINE NUCLEOTIDE EXCHANGE FACTOR TUS1"/>
    <property type="match status" value="1"/>
</dbReference>
<dbReference type="Proteomes" id="UP000769528">
    <property type="component" value="Unassembled WGS sequence"/>
</dbReference>
<reference evidence="7" key="2">
    <citation type="submission" date="2021-01" db="EMBL/GenBank/DDBJ databases">
        <authorList>
            <person name="Schikora-Tamarit M.A."/>
        </authorList>
    </citation>
    <scope>NUCLEOTIDE SEQUENCE</scope>
    <source>
        <strain evidence="7">CBS6341</strain>
    </source>
</reference>
<dbReference type="OrthoDB" id="660555at2759"/>
<evidence type="ECO:0000256" key="3">
    <source>
        <dbReference type="SAM" id="MobiDB-lite"/>
    </source>
</evidence>
<name>A0A9P8PN84_9ASCO</name>
<dbReference type="SUPFAM" id="SSF48065">
    <property type="entry name" value="DBL homology domain (DH-domain)"/>
    <property type="match status" value="1"/>
</dbReference>
<dbReference type="Pfam" id="PF00621">
    <property type="entry name" value="RhoGEF"/>
    <property type="match status" value="1"/>
</dbReference>
<dbReference type="PROSITE" id="PS50010">
    <property type="entry name" value="DH_2"/>
    <property type="match status" value="1"/>
</dbReference>
<dbReference type="AlphaFoldDB" id="A0A9P8PN84"/>
<dbReference type="Pfam" id="PF23582">
    <property type="entry name" value="WHD_RGF3"/>
    <property type="match status" value="1"/>
</dbReference>
<feature type="domain" description="CNH" evidence="6">
    <location>
        <begin position="947"/>
        <end position="1254"/>
    </location>
</feature>
<dbReference type="InterPro" id="IPR052233">
    <property type="entry name" value="Rho-type_GEFs"/>
</dbReference>
<feature type="compositionally biased region" description="Low complexity" evidence="3">
    <location>
        <begin position="264"/>
        <end position="278"/>
    </location>
</feature>
<feature type="compositionally biased region" description="Polar residues" evidence="3">
    <location>
        <begin position="28"/>
        <end position="46"/>
    </location>
</feature>
<proteinExistence type="predicted"/>
<dbReference type="EMBL" id="JAEUBF010000781">
    <property type="protein sequence ID" value="KAH3675146.1"/>
    <property type="molecule type" value="Genomic_DNA"/>
</dbReference>
<evidence type="ECO:0000259" key="5">
    <source>
        <dbReference type="PROSITE" id="PS50010"/>
    </source>
</evidence>
<feature type="compositionally biased region" description="Polar residues" evidence="3">
    <location>
        <begin position="229"/>
        <end position="251"/>
    </location>
</feature>
<evidence type="ECO:0000313" key="7">
    <source>
        <dbReference type="EMBL" id="KAH3675146.1"/>
    </source>
</evidence>
<dbReference type="Gene3D" id="1.20.900.10">
    <property type="entry name" value="Dbl homology (DH) domain"/>
    <property type="match status" value="1"/>
</dbReference>
<keyword evidence="8" id="KW-1185">Reference proteome</keyword>
<feature type="compositionally biased region" description="Low complexity" evidence="3">
    <location>
        <begin position="215"/>
        <end position="228"/>
    </location>
</feature>
<reference evidence="7" key="1">
    <citation type="journal article" date="2021" name="Open Biol.">
        <title>Shared evolutionary footprints suggest mitochondrial oxidative damage underlies multiple complex I losses in fungi.</title>
        <authorList>
            <person name="Schikora-Tamarit M.A."/>
            <person name="Marcet-Houben M."/>
            <person name="Nosek J."/>
            <person name="Gabaldon T."/>
        </authorList>
    </citation>
    <scope>NUCLEOTIDE SEQUENCE</scope>
    <source>
        <strain evidence="7">CBS6341</strain>
    </source>
</reference>
<feature type="compositionally biased region" description="Low complexity" evidence="3">
    <location>
        <begin position="162"/>
        <end position="173"/>
    </location>
</feature>
<dbReference type="InterPro" id="IPR001180">
    <property type="entry name" value="CNH_dom"/>
</dbReference>
<feature type="compositionally biased region" description="Low complexity" evidence="3">
    <location>
        <begin position="58"/>
        <end position="69"/>
    </location>
</feature>
<gene>
    <name evidence="7" type="ORF">WICMUC_002802</name>
</gene>
<comment type="caution">
    <text evidence="7">The sequence shown here is derived from an EMBL/GenBank/DDBJ whole genome shotgun (WGS) entry which is preliminary data.</text>
</comment>
<evidence type="ECO:0008006" key="9">
    <source>
        <dbReference type="Google" id="ProtNLM"/>
    </source>
</evidence>
<dbReference type="InterPro" id="IPR000219">
    <property type="entry name" value="DH_dom"/>
</dbReference>
<dbReference type="GO" id="GO:0005085">
    <property type="term" value="F:guanyl-nucleotide exchange factor activity"/>
    <property type="evidence" value="ECO:0007669"/>
    <property type="project" value="UniProtKB-KW"/>
</dbReference>
<keyword evidence="1" id="KW-0344">Guanine-nucleotide releasing factor</keyword>
<dbReference type="InterPro" id="IPR001849">
    <property type="entry name" value="PH_domain"/>
</dbReference>
<keyword evidence="2" id="KW-0175">Coiled coil</keyword>